<organism evidence="2 3">
    <name type="scientific">Triticum urartu</name>
    <name type="common">Red wild einkorn</name>
    <name type="synonym">Crithodium urartu</name>
    <dbReference type="NCBI Taxonomy" id="4572"/>
    <lineage>
        <taxon>Eukaryota</taxon>
        <taxon>Viridiplantae</taxon>
        <taxon>Streptophyta</taxon>
        <taxon>Embryophyta</taxon>
        <taxon>Tracheophyta</taxon>
        <taxon>Spermatophyta</taxon>
        <taxon>Magnoliopsida</taxon>
        <taxon>Liliopsida</taxon>
        <taxon>Poales</taxon>
        <taxon>Poaceae</taxon>
        <taxon>BOP clade</taxon>
        <taxon>Pooideae</taxon>
        <taxon>Triticodae</taxon>
        <taxon>Triticeae</taxon>
        <taxon>Triticinae</taxon>
        <taxon>Triticum</taxon>
    </lineage>
</organism>
<reference evidence="2" key="2">
    <citation type="submission" date="2018-03" db="EMBL/GenBank/DDBJ databases">
        <title>The Triticum urartu genome reveals the dynamic nature of wheat genome evolution.</title>
        <authorList>
            <person name="Ling H."/>
            <person name="Ma B."/>
            <person name="Shi X."/>
            <person name="Liu H."/>
            <person name="Dong L."/>
            <person name="Sun H."/>
            <person name="Cao Y."/>
            <person name="Gao Q."/>
            <person name="Zheng S."/>
            <person name="Li Y."/>
            <person name="Yu Y."/>
            <person name="Du H."/>
            <person name="Qi M."/>
            <person name="Li Y."/>
            <person name="Yu H."/>
            <person name="Cui Y."/>
            <person name="Wang N."/>
            <person name="Chen C."/>
            <person name="Wu H."/>
            <person name="Zhao Y."/>
            <person name="Zhang J."/>
            <person name="Li Y."/>
            <person name="Zhou W."/>
            <person name="Zhang B."/>
            <person name="Hu W."/>
            <person name="Eijk M."/>
            <person name="Tang J."/>
            <person name="Witsenboer H."/>
            <person name="Zhao S."/>
            <person name="Li Z."/>
            <person name="Zhang A."/>
            <person name="Wang D."/>
            <person name="Liang C."/>
        </authorList>
    </citation>
    <scope>NUCLEOTIDE SEQUENCE [LARGE SCALE GENOMIC DNA]</scope>
    <source>
        <strain evidence="2">cv. G1812</strain>
    </source>
</reference>
<keyword evidence="3" id="KW-1185">Reference proteome</keyword>
<dbReference type="AlphaFoldDB" id="A0A8R7V232"/>
<proteinExistence type="predicted"/>
<evidence type="ECO:0000313" key="2">
    <source>
        <dbReference type="EnsemblPlants" id="TuG1812G0700000705.01.T01.cds404164"/>
    </source>
</evidence>
<evidence type="ECO:0000313" key="3">
    <source>
        <dbReference type="Proteomes" id="UP000015106"/>
    </source>
</evidence>
<keyword evidence="1" id="KW-1133">Transmembrane helix</keyword>
<accession>A0A8R7V232</accession>
<dbReference type="Proteomes" id="UP000015106">
    <property type="component" value="Chromosome 7"/>
</dbReference>
<dbReference type="Gramene" id="TuG1812G0700000705.01.T01">
    <property type="protein sequence ID" value="TuG1812G0700000705.01.T01.cds404164"/>
    <property type="gene ID" value="TuG1812G0700000705.01"/>
</dbReference>
<reference evidence="2" key="3">
    <citation type="submission" date="2022-06" db="UniProtKB">
        <authorList>
            <consortium name="EnsemblPlants"/>
        </authorList>
    </citation>
    <scope>IDENTIFICATION</scope>
</reference>
<feature type="transmembrane region" description="Helical" evidence="1">
    <location>
        <begin position="81"/>
        <end position="104"/>
    </location>
</feature>
<reference evidence="3" key="1">
    <citation type="journal article" date="2013" name="Nature">
        <title>Draft genome of the wheat A-genome progenitor Triticum urartu.</title>
        <authorList>
            <person name="Ling H.Q."/>
            <person name="Zhao S."/>
            <person name="Liu D."/>
            <person name="Wang J."/>
            <person name="Sun H."/>
            <person name="Zhang C."/>
            <person name="Fan H."/>
            <person name="Li D."/>
            <person name="Dong L."/>
            <person name="Tao Y."/>
            <person name="Gao C."/>
            <person name="Wu H."/>
            <person name="Li Y."/>
            <person name="Cui Y."/>
            <person name="Guo X."/>
            <person name="Zheng S."/>
            <person name="Wang B."/>
            <person name="Yu K."/>
            <person name="Liang Q."/>
            <person name="Yang W."/>
            <person name="Lou X."/>
            <person name="Chen J."/>
            <person name="Feng M."/>
            <person name="Jian J."/>
            <person name="Zhang X."/>
            <person name="Luo G."/>
            <person name="Jiang Y."/>
            <person name="Liu J."/>
            <person name="Wang Z."/>
            <person name="Sha Y."/>
            <person name="Zhang B."/>
            <person name="Wu H."/>
            <person name="Tang D."/>
            <person name="Shen Q."/>
            <person name="Xue P."/>
            <person name="Zou S."/>
            <person name="Wang X."/>
            <person name="Liu X."/>
            <person name="Wang F."/>
            <person name="Yang Y."/>
            <person name="An X."/>
            <person name="Dong Z."/>
            <person name="Zhang K."/>
            <person name="Zhang X."/>
            <person name="Luo M.C."/>
            <person name="Dvorak J."/>
            <person name="Tong Y."/>
            <person name="Wang J."/>
            <person name="Yang H."/>
            <person name="Li Z."/>
            <person name="Wang D."/>
            <person name="Zhang A."/>
            <person name="Wang J."/>
        </authorList>
    </citation>
    <scope>NUCLEOTIDE SEQUENCE</scope>
    <source>
        <strain evidence="3">cv. G1812</strain>
    </source>
</reference>
<evidence type="ECO:0000256" key="1">
    <source>
        <dbReference type="SAM" id="Phobius"/>
    </source>
</evidence>
<sequence>SVASAVLVPGAGALVEAVLHGLLAVGHLGLVQLGLGGGDLGLAPLVRQRTLVVRPRRGRLGLLGHLGLRDLGLGLGRARGVLHLLLGVIHLDIVSILIWIWLLLLA</sequence>
<keyword evidence="1" id="KW-0472">Membrane</keyword>
<keyword evidence="1" id="KW-0812">Transmembrane</keyword>
<name>A0A8R7V232_TRIUA</name>
<dbReference type="EnsemblPlants" id="TuG1812G0700000705.01.T01">
    <property type="protein sequence ID" value="TuG1812G0700000705.01.T01.cds404164"/>
    <property type="gene ID" value="TuG1812G0700000705.01"/>
</dbReference>
<protein>
    <submittedName>
        <fullName evidence="2">Uncharacterized protein</fullName>
    </submittedName>
</protein>